<dbReference type="GO" id="GO:0005524">
    <property type="term" value="F:ATP binding"/>
    <property type="evidence" value="ECO:0007669"/>
    <property type="project" value="InterPro"/>
</dbReference>
<dbReference type="InterPro" id="IPR008271">
    <property type="entry name" value="Ser/Thr_kinase_AS"/>
</dbReference>
<dbReference type="SUPFAM" id="SSF56112">
    <property type="entry name" value="Protein kinase-like (PK-like)"/>
    <property type="match status" value="1"/>
</dbReference>
<feature type="region of interest" description="Disordered" evidence="1">
    <location>
        <begin position="233"/>
        <end position="257"/>
    </location>
</feature>
<organism evidence="3 4">
    <name type="scientific">Fusarium langsethiae</name>
    <dbReference type="NCBI Taxonomy" id="179993"/>
    <lineage>
        <taxon>Eukaryota</taxon>
        <taxon>Fungi</taxon>
        <taxon>Dikarya</taxon>
        <taxon>Ascomycota</taxon>
        <taxon>Pezizomycotina</taxon>
        <taxon>Sordariomycetes</taxon>
        <taxon>Hypocreomycetidae</taxon>
        <taxon>Hypocreales</taxon>
        <taxon>Nectriaceae</taxon>
        <taxon>Fusarium</taxon>
    </lineage>
</organism>
<gene>
    <name evidence="3" type="ORF">FLAG1_06719</name>
</gene>
<dbReference type="InterPro" id="IPR011009">
    <property type="entry name" value="Kinase-like_dom_sf"/>
</dbReference>
<dbReference type="EMBL" id="JXCE01000137">
    <property type="protein sequence ID" value="KPA40420.1"/>
    <property type="molecule type" value="Genomic_DNA"/>
</dbReference>
<dbReference type="InterPro" id="IPR010730">
    <property type="entry name" value="HET"/>
</dbReference>
<feature type="domain" description="Protein kinase" evidence="2">
    <location>
        <begin position="1"/>
        <end position="211"/>
    </location>
</feature>
<reference evidence="3 4" key="1">
    <citation type="submission" date="2015-04" db="EMBL/GenBank/DDBJ databases">
        <title>The draft genome sequence of Fusarium langsethiae, a T-2/HT-2 mycotoxin producer.</title>
        <authorList>
            <person name="Lysoe E."/>
            <person name="Divon H.H."/>
            <person name="Terzi V."/>
            <person name="Orru L."/>
            <person name="Lamontanara A."/>
            <person name="Kolseth A.-K."/>
            <person name="Frandsen R.J."/>
            <person name="Nielsen K."/>
            <person name="Thrane U."/>
        </authorList>
    </citation>
    <scope>NUCLEOTIDE SEQUENCE [LARGE SCALE GENOMIC DNA]</scope>
    <source>
        <strain evidence="3 4">Fl201059</strain>
    </source>
</reference>
<dbReference type="Gene3D" id="1.10.510.10">
    <property type="entry name" value="Transferase(Phosphotransferase) domain 1"/>
    <property type="match status" value="1"/>
</dbReference>
<dbReference type="OrthoDB" id="5125733at2759"/>
<dbReference type="PROSITE" id="PS00108">
    <property type="entry name" value="PROTEIN_KINASE_ST"/>
    <property type="match status" value="1"/>
</dbReference>
<evidence type="ECO:0000313" key="3">
    <source>
        <dbReference type="EMBL" id="KPA40420.1"/>
    </source>
</evidence>
<dbReference type="PROSITE" id="PS50011">
    <property type="entry name" value="PROTEIN_KINASE_DOM"/>
    <property type="match status" value="1"/>
</dbReference>
<accession>A0A0M9EVE4</accession>
<comment type="caution">
    <text evidence="3">The sequence shown here is derived from an EMBL/GenBank/DDBJ whole genome shotgun (WGS) entry which is preliminary data.</text>
</comment>
<evidence type="ECO:0000256" key="1">
    <source>
        <dbReference type="SAM" id="MobiDB-lite"/>
    </source>
</evidence>
<keyword evidence="4" id="KW-1185">Reference proteome</keyword>
<dbReference type="PANTHER" id="PTHR33112:SF10">
    <property type="entry name" value="TOL"/>
    <property type="match status" value="1"/>
</dbReference>
<dbReference type="AlphaFoldDB" id="A0A0M9EVE4"/>
<keyword evidence="3" id="KW-0418">Kinase</keyword>
<evidence type="ECO:0000313" key="4">
    <source>
        <dbReference type="Proteomes" id="UP000037904"/>
    </source>
</evidence>
<dbReference type="InterPro" id="IPR000719">
    <property type="entry name" value="Prot_kinase_dom"/>
</dbReference>
<evidence type="ECO:0000259" key="2">
    <source>
        <dbReference type="PROSITE" id="PS50011"/>
    </source>
</evidence>
<protein>
    <submittedName>
        <fullName evidence="3">Serine threonine protein kinase</fullName>
    </submittedName>
</protein>
<dbReference type="Pfam" id="PF00069">
    <property type="entry name" value="Pkinase"/>
    <property type="match status" value="1"/>
</dbReference>
<name>A0A0M9EVE4_FUSLA</name>
<dbReference type="PANTHER" id="PTHR33112">
    <property type="entry name" value="DOMAIN PROTEIN, PUTATIVE-RELATED"/>
    <property type="match status" value="1"/>
</dbReference>
<sequence length="781" mass="88373">MVWTLNQMRGLCKALVELHKSPTIEGTSKSADEDSNLRHGDLKPENILVFRENDADILRIADLGLGRFHLKSTDERRKAKEYTETITGTTKYMPPEFTNDRDDNMNIPISRKLDVWSLGCLFIEFIIWAAWGVDGLNKFNTLDNDAFWQKRSNSSNVVHDNISWWIESMEEVLLPGTALGDILEIVSSYMLKRLDQRQSSAHICNKLEEFIHKSQESEKYCLNWDQKENIVGHTLPEGGSRSRNRGQNSVYLTEKRCPTPPPGRGMYRLTYATASKPFNNGFSQIGTPGLPVPGSREQILLFKEWIRVCADDHGHTANSGSVTRNNLPTRVVDVGSVDTPLLRLVKSGEMASTIYLALSHRWGDDPKQHTGRTLKQNHIARYNKIHPDEIPLNFKDAIAVARGIGIQYLWIDSLCIIQDDDNDWKRESVRMEQVYSNAKCVLAASSASSSTEGFLNRHTALPSFIPLQSKSGDISYISKNIDNFKGDVDESILNTRGWTLQERALARRTIHFSKNQVYFECSKGVQCESLIRYTNESGSLLGDSDFPSAVETRYKGGRVMLVQSLYNQYSKRAFWDAQDRPIGISGLEKRLTSVFNTRGGYGVFQSFLERSLLWNKGDETQPLKRIQFPLERNVPTWSWMAYDGVISYIDVDFGKVEWTNEYSSPFDSGSGAQGKWHWEADGTNRPPVLGLKRVRQLKDGELPPTISLDISDSRNSNGFRCIVLGKARSDDNVGPHEPNSRFYVLIVKSSPDIRGAFTRAGAGMLQDNQIVWDRYEAGNLL</sequence>
<dbReference type="Pfam" id="PF06985">
    <property type="entry name" value="HET"/>
    <property type="match status" value="1"/>
</dbReference>
<dbReference type="Proteomes" id="UP000037904">
    <property type="component" value="Unassembled WGS sequence"/>
</dbReference>
<proteinExistence type="predicted"/>
<keyword evidence="3" id="KW-0808">Transferase</keyword>
<dbReference type="GO" id="GO:0004672">
    <property type="term" value="F:protein kinase activity"/>
    <property type="evidence" value="ECO:0007669"/>
    <property type="project" value="InterPro"/>
</dbReference>